<protein>
    <submittedName>
        <fullName evidence="11">Thiol reductant ABC exporter subunit CydC</fullName>
    </submittedName>
</protein>
<dbReference type="SUPFAM" id="SSF52540">
    <property type="entry name" value="P-loop containing nucleoside triphosphate hydrolases"/>
    <property type="match status" value="1"/>
</dbReference>
<feature type="transmembrane region" description="Helical" evidence="8">
    <location>
        <begin position="54"/>
        <end position="75"/>
    </location>
</feature>
<accession>A0ABW5URA2</accession>
<keyword evidence="12" id="KW-1185">Reference proteome</keyword>
<dbReference type="PANTHER" id="PTHR24221">
    <property type="entry name" value="ATP-BINDING CASSETTE SUB-FAMILY B"/>
    <property type="match status" value="1"/>
</dbReference>
<dbReference type="EMBL" id="JBHUMV010000008">
    <property type="protein sequence ID" value="MFD2755751.1"/>
    <property type="molecule type" value="Genomic_DNA"/>
</dbReference>
<evidence type="ECO:0000256" key="5">
    <source>
        <dbReference type="ARBA" id="ARBA00022840"/>
    </source>
</evidence>
<organism evidence="11 12">
    <name type="scientific">Comamonas terrae</name>
    <dbReference type="NCBI Taxonomy" id="673548"/>
    <lineage>
        <taxon>Bacteria</taxon>
        <taxon>Pseudomonadati</taxon>
        <taxon>Pseudomonadota</taxon>
        <taxon>Betaproteobacteria</taxon>
        <taxon>Burkholderiales</taxon>
        <taxon>Comamonadaceae</taxon>
        <taxon>Comamonas</taxon>
    </lineage>
</organism>
<evidence type="ECO:0000256" key="7">
    <source>
        <dbReference type="ARBA" id="ARBA00023136"/>
    </source>
</evidence>
<dbReference type="Gene3D" id="3.40.50.300">
    <property type="entry name" value="P-loop containing nucleotide triphosphate hydrolases"/>
    <property type="match status" value="1"/>
</dbReference>
<keyword evidence="3 8" id="KW-0812">Transmembrane</keyword>
<keyword evidence="5" id="KW-0067">ATP-binding</keyword>
<dbReference type="Pfam" id="PF00005">
    <property type="entry name" value="ABC_tran"/>
    <property type="match status" value="1"/>
</dbReference>
<keyword evidence="6 8" id="KW-1133">Transmembrane helix</keyword>
<dbReference type="InterPro" id="IPR011527">
    <property type="entry name" value="ABC1_TM_dom"/>
</dbReference>
<keyword evidence="2" id="KW-1003">Cell membrane</keyword>
<evidence type="ECO:0000313" key="11">
    <source>
        <dbReference type="EMBL" id="MFD2755751.1"/>
    </source>
</evidence>
<evidence type="ECO:0000256" key="3">
    <source>
        <dbReference type="ARBA" id="ARBA00022692"/>
    </source>
</evidence>
<evidence type="ECO:0000256" key="2">
    <source>
        <dbReference type="ARBA" id="ARBA00022475"/>
    </source>
</evidence>
<dbReference type="InterPro" id="IPR039421">
    <property type="entry name" value="Type_1_exporter"/>
</dbReference>
<dbReference type="PROSITE" id="PS50929">
    <property type="entry name" value="ABC_TM1F"/>
    <property type="match status" value="1"/>
</dbReference>
<dbReference type="SUPFAM" id="SSF90123">
    <property type="entry name" value="ABC transporter transmembrane region"/>
    <property type="match status" value="1"/>
</dbReference>
<comment type="subcellular location">
    <subcellularLocation>
        <location evidence="1">Cell membrane</location>
        <topology evidence="1">Multi-pass membrane protein</topology>
    </subcellularLocation>
</comment>
<sequence length="575" mass="60645">MREGLDRHPRSGKGAWTLLRALDAMAGRRLWLGGALLAALTVLMGMALLGLSGWFITATALAGLVPATALVFDVFMPSAGIRLLAVGRTGARYAERLVTHDATLAVLAALREKLFRHWSRPQAARLLMLRPARLLQRLTSDVDALDSLYLRLLVPGMAALGAALLAGLSFGLMRWWLGLLALAWLLLAGWGIALWHGLRTRQAAVRRAMALEALRLQSVDLAAGQAELLMAGQLPAQVAAVLACDARAAAADDRLYRAEARAAQAYGVAGALTLSAALLAMGSLVERGQIGVAVAALGILLALSAMEPFAALRRGAAEAGRTWLAVRRIGKAAVEEGPPQAGRQPTPGAGLAVQLDSASAAHPGQMAALGPLDLHIREGERVALIGRSGAGKSSLLSLIAGELPLVSGRAAAGFCCWMTQRTELFQDSLRGNLRLAAPEAGDDVLWQALEAAGLAQDVRAMPHELDTVLGEGGLGLSGGQARRLALARLLLHPARCWLLDEPTEGLDAATAGDVLQRLAVAARGRTLVLASHWQREARLADRLLWLENGRICGQALRGTPQFDEAIGRLRPDAGN</sequence>
<feature type="domain" description="ABC transmembrane type-1" evidence="10">
    <location>
        <begin position="32"/>
        <end position="321"/>
    </location>
</feature>
<dbReference type="InterPro" id="IPR036640">
    <property type="entry name" value="ABC1_TM_sf"/>
</dbReference>
<dbReference type="NCBIfam" id="TIGR02868">
    <property type="entry name" value="CydC"/>
    <property type="match status" value="1"/>
</dbReference>
<dbReference type="InterPro" id="IPR003593">
    <property type="entry name" value="AAA+_ATPase"/>
</dbReference>
<dbReference type="InterPro" id="IPR027417">
    <property type="entry name" value="P-loop_NTPase"/>
</dbReference>
<evidence type="ECO:0000259" key="9">
    <source>
        <dbReference type="PROSITE" id="PS50893"/>
    </source>
</evidence>
<dbReference type="PROSITE" id="PS50893">
    <property type="entry name" value="ABC_TRANSPORTER_2"/>
    <property type="match status" value="1"/>
</dbReference>
<dbReference type="RefSeq" id="WP_066481060.1">
    <property type="nucleotide sequence ID" value="NZ_BCNT01000015.1"/>
</dbReference>
<gene>
    <name evidence="11" type="primary">cydC</name>
    <name evidence="11" type="ORF">ACFSW6_16915</name>
</gene>
<evidence type="ECO:0000256" key="6">
    <source>
        <dbReference type="ARBA" id="ARBA00022989"/>
    </source>
</evidence>
<comment type="caution">
    <text evidence="11">The sequence shown here is derived from an EMBL/GenBank/DDBJ whole genome shotgun (WGS) entry which is preliminary data.</text>
</comment>
<keyword evidence="7 8" id="KW-0472">Membrane</keyword>
<evidence type="ECO:0000256" key="8">
    <source>
        <dbReference type="SAM" id="Phobius"/>
    </source>
</evidence>
<proteinExistence type="predicted"/>
<reference evidence="12" key="1">
    <citation type="journal article" date="2019" name="Int. J. Syst. Evol. Microbiol.">
        <title>The Global Catalogue of Microorganisms (GCM) 10K type strain sequencing project: providing services to taxonomists for standard genome sequencing and annotation.</title>
        <authorList>
            <consortium name="The Broad Institute Genomics Platform"/>
            <consortium name="The Broad Institute Genome Sequencing Center for Infectious Disease"/>
            <person name="Wu L."/>
            <person name="Ma J."/>
        </authorList>
    </citation>
    <scope>NUCLEOTIDE SEQUENCE [LARGE SCALE GENOMIC DNA]</scope>
    <source>
        <strain evidence="12">TISTR 1906</strain>
    </source>
</reference>
<evidence type="ECO:0000313" key="12">
    <source>
        <dbReference type="Proteomes" id="UP001597463"/>
    </source>
</evidence>
<feature type="transmembrane region" description="Helical" evidence="8">
    <location>
        <begin position="148"/>
        <end position="170"/>
    </location>
</feature>
<dbReference type="Proteomes" id="UP001597463">
    <property type="component" value="Unassembled WGS sequence"/>
</dbReference>
<feature type="transmembrane region" description="Helical" evidence="8">
    <location>
        <begin position="290"/>
        <end position="312"/>
    </location>
</feature>
<evidence type="ECO:0000256" key="1">
    <source>
        <dbReference type="ARBA" id="ARBA00004651"/>
    </source>
</evidence>
<dbReference type="Gene3D" id="1.20.1560.10">
    <property type="entry name" value="ABC transporter type 1, transmembrane domain"/>
    <property type="match status" value="1"/>
</dbReference>
<dbReference type="InterPro" id="IPR017871">
    <property type="entry name" value="ABC_transporter-like_CS"/>
</dbReference>
<evidence type="ECO:0000259" key="10">
    <source>
        <dbReference type="PROSITE" id="PS50929"/>
    </source>
</evidence>
<dbReference type="InterPro" id="IPR003439">
    <property type="entry name" value="ABC_transporter-like_ATP-bd"/>
</dbReference>
<dbReference type="PROSITE" id="PS00211">
    <property type="entry name" value="ABC_TRANSPORTER_1"/>
    <property type="match status" value="1"/>
</dbReference>
<feature type="transmembrane region" description="Helical" evidence="8">
    <location>
        <begin position="30"/>
        <end position="48"/>
    </location>
</feature>
<name>A0ABW5URA2_9BURK</name>
<feature type="domain" description="ABC transporter" evidence="9">
    <location>
        <begin position="353"/>
        <end position="573"/>
    </location>
</feature>
<dbReference type="SMART" id="SM00382">
    <property type="entry name" value="AAA"/>
    <property type="match status" value="1"/>
</dbReference>
<dbReference type="InterPro" id="IPR014223">
    <property type="entry name" value="ABC_CydC/D"/>
</dbReference>
<keyword evidence="4" id="KW-0547">Nucleotide-binding</keyword>
<evidence type="ECO:0000256" key="4">
    <source>
        <dbReference type="ARBA" id="ARBA00022741"/>
    </source>
</evidence>
<feature type="transmembrane region" description="Helical" evidence="8">
    <location>
        <begin position="265"/>
        <end position="284"/>
    </location>
</feature>
<feature type="transmembrane region" description="Helical" evidence="8">
    <location>
        <begin position="176"/>
        <end position="198"/>
    </location>
</feature>
<dbReference type="PANTHER" id="PTHR24221:SF654">
    <property type="entry name" value="ATP-BINDING CASSETTE SUB-FAMILY B MEMBER 6"/>
    <property type="match status" value="1"/>
</dbReference>